<dbReference type="Pfam" id="PF13560">
    <property type="entry name" value="HTH_31"/>
    <property type="match status" value="1"/>
</dbReference>
<gene>
    <name evidence="2" type="ORF">NE857_31040</name>
</gene>
<organism evidence="2 3">
    <name type="scientific">Nocardiopsis exhalans</name>
    <dbReference type="NCBI Taxonomy" id="163604"/>
    <lineage>
        <taxon>Bacteria</taxon>
        <taxon>Bacillati</taxon>
        <taxon>Actinomycetota</taxon>
        <taxon>Actinomycetes</taxon>
        <taxon>Streptosporangiales</taxon>
        <taxon>Nocardiopsidaceae</taxon>
        <taxon>Nocardiopsis</taxon>
    </lineage>
</organism>
<dbReference type="Pfam" id="PF19054">
    <property type="entry name" value="DUF5753"/>
    <property type="match status" value="1"/>
</dbReference>
<evidence type="ECO:0000259" key="1">
    <source>
        <dbReference type="Pfam" id="PF19054"/>
    </source>
</evidence>
<keyword evidence="3" id="KW-1185">Reference proteome</keyword>
<evidence type="ECO:0000313" key="3">
    <source>
        <dbReference type="Proteomes" id="UP001055940"/>
    </source>
</evidence>
<accession>A0ABY5D5I7</accession>
<name>A0ABY5D5I7_9ACTN</name>
<dbReference type="Proteomes" id="UP001055940">
    <property type="component" value="Chromosome"/>
</dbReference>
<proteinExistence type="predicted"/>
<feature type="domain" description="DUF5753" evidence="1">
    <location>
        <begin position="81"/>
        <end position="262"/>
    </location>
</feature>
<dbReference type="EMBL" id="CP099837">
    <property type="protein sequence ID" value="USY19624.1"/>
    <property type="molecule type" value="Genomic_DNA"/>
</dbReference>
<dbReference type="InterPro" id="IPR043917">
    <property type="entry name" value="DUF5753"/>
</dbReference>
<dbReference type="InterPro" id="IPR010982">
    <property type="entry name" value="Lambda_DNA-bd_dom_sf"/>
</dbReference>
<reference evidence="2" key="1">
    <citation type="submission" date="2022-06" db="EMBL/GenBank/DDBJ databases">
        <authorList>
            <person name="Ping M."/>
        </authorList>
    </citation>
    <scope>NUCLEOTIDE SEQUENCE</scope>
    <source>
        <strain evidence="2">JCM11759T</strain>
    </source>
</reference>
<dbReference type="RefSeq" id="WP_254418820.1">
    <property type="nucleotide sequence ID" value="NZ_CP099837.1"/>
</dbReference>
<dbReference type="SUPFAM" id="SSF47413">
    <property type="entry name" value="lambda repressor-like DNA-binding domains"/>
    <property type="match status" value="1"/>
</dbReference>
<dbReference type="InterPro" id="IPR001387">
    <property type="entry name" value="Cro/C1-type_HTH"/>
</dbReference>
<sequence>MREARRAAGVRAGDAAVQVGVSPGTLSKYEKSEHPWPPAVVYALGDMYKLSEEDRNKLVDLARQREPGWWQTSAVPEWFAPYIGVESEAAELDNYNDGLIPGLCQTADYARALIGAITEDDADRADGRAAARVRRQQRLTGDNPLRFSAVFNESALHRVIGGTEVMRNQLIHLLETADLPNVDLRCVPFTAGAHAATEGNFVLLRFPDLIEGVNSGDAVYIEYAIGGLFLEQESETSYYQGLFHKVQEAALEQQETRKLIQRLLDEKYK</sequence>
<dbReference type="Gene3D" id="1.10.260.40">
    <property type="entry name" value="lambda repressor-like DNA-binding domains"/>
    <property type="match status" value="1"/>
</dbReference>
<evidence type="ECO:0000313" key="2">
    <source>
        <dbReference type="EMBL" id="USY19624.1"/>
    </source>
</evidence>
<protein>
    <submittedName>
        <fullName evidence="2">Helix-turn-helix domain-containing protein</fullName>
    </submittedName>
</protein>
<dbReference type="CDD" id="cd00093">
    <property type="entry name" value="HTH_XRE"/>
    <property type="match status" value="1"/>
</dbReference>